<reference evidence="2" key="1">
    <citation type="journal article" date="2019" name="Int. J. Syst. Evol. Microbiol.">
        <title>The Global Catalogue of Microorganisms (GCM) 10K type strain sequencing project: providing services to taxonomists for standard genome sequencing and annotation.</title>
        <authorList>
            <consortium name="The Broad Institute Genomics Platform"/>
            <consortium name="The Broad Institute Genome Sequencing Center for Infectious Disease"/>
            <person name="Wu L."/>
            <person name="Ma J."/>
        </authorList>
    </citation>
    <scope>NUCLEOTIDE SEQUENCE [LARGE SCALE GENOMIC DNA]</scope>
    <source>
        <strain evidence="2">KCTC 22558</strain>
    </source>
</reference>
<evidence type="ECO:0000313" key="2">
    <source>
        <dbReference type="Proteomes" id="UP000643403"/>
    </source>
</evidence>
<accession>A0ABQ3C358</accession>
<keyword evidence="1" id="KW-0560">Oxidoreductase</keyword>
<dbReference type="InterPro" id="IPR008775">
    <property type="entry name" value="Phytyl_CoA_dOase-like"/>
</dbReference>
<dbReference type="Proteomes" id="UP000643403">
    <property type="component" value="Unassembled WGS sequence"/>
</dbReference>
<comment type="caution">
    <text evidence="1">The sequence shown here is derived from an EMBL/GenBank/DDBJ whole genome shotgun (WGS) entry which is preliminary data.</text>
</comment>
<dbReference type="SUPFAM" id="SSF51197">
    <property type="entry name" value="Clavaminate synthase-like"/>
    <property type="match status" value="1"/>
</dbReference>
<dbReference type="EMBL" id="BMXY01000002">
    <property type="protein sequence ID" value="GGZ66069.1"/>
    <property type="molecule type" value="Genomic_DNA"/>
</dbReference>
<dbReference type="Pfam" id="PF05721">
    <property type="entry name" value="PhyH"/>
    <property type="match status" value="1"/>
</dbReference>
<gene>
    <name evidence="1" type="ORF">GCM10008101_20210</name>
</gene>
<proteinExistence type="predicted"/>
<dbReference type="Gene3D" id="2.60.120.620">
    <property type="entry name" value="q2cbj1_9rhob like domain"/>
    <property type="match status" value="1"/>
</dbReference>
<organism evidence="1 2">
    <name type="scientific">Cognatilysobacter xinjiangensis</name>
    <dbReference type="NCBI Taxonomy" id="546892"/>
    <lineage>
        <taxon>Bacteria</taxon>
        <taxon>Pseudomonadati</taxon>
        <taxon>Pseudomonadota</taxon>
        <taxon>Gammaproteobacteria</taxon>
        <taxon>Lysobacterales</taxon>
        <taxon>Lysobacteraceae</taxon>
        <taxon>Cognatilysobacter</taxon>
    </lineage>
</organism>
<protein>
    <submittedName>
        <fullName evidence="1">Phytanoyl-CoA dioxygenase</fullName>
    </submittedName>
</protein>
<dbReference type="RefSeq" id="WP_189449491.1">
    <property type="nucleotide sequence ID" value="NZ_BMXY01000002.1"/>
</dbReference>
<sequence length="275" mass="30371">MPVPPPPYDIAEIMGGLYGPGIIARRGAFERGWVARLREDVDTLFDEARCIPGGAVPRGPNRHYVEIHPERLRGFVDLMMHPWITTVARAVLGPGWRVVEVGFDVPGPGAMDQPWHRDFPMPEATRVGRRLDSLAFNLTTIDVTEDMGPFEIAPGTQWETGEDFAAGMFPPEANGPRYAARAERKLARMGDVSARSALTIHRGTANRSQLSRPVLVLGVDAPDARNGERHDLQLTRRYVATLPPGVLDHLACRLVDELEPIVQLHQIDGLTMGRA</sequence>
<name>A0ABQ3C358_9GAMM</name>
<keyword evidence="2" id="KW-1185">Reference proteome</keyword>
<keyword evidence="1" id="KW-0223">Dioxygenase</keyword>
<dbReference type="GO" id="GO:0051213">
    <property type="term" value="F:dioxygenase activity"/>
    <property type="evidence" value="ECO:0007669"/>
    <property type="project" value="UniProtKB-KW"/>
</dbReference>
<evidence type="ECO:0000313" key="1">
    <source>
        <dbReference type="EMBL" id="GGZ66069.1"/>
    </source>
</evidence>